<dbReference type="AlphaFoldDB" id="A0A4R6G709"/>
<dbReference type="Proteomes" id="UP000294737">
    <property type="component" value="Unassembled WGS sequence"/>
</dbReference>
<sequence>MSSIIYGEQALAELPFVRLLRMISTFSLRPSLVSTAYRALTFCLLSKSPWN</sequence>
<accession>A0A4R6G709</accession>
<protein>
    <submittedName>
        <fullName evidence="1">Uncharacterized protein</fullName>
    </submittedName>
</protein>
<organism evidence="1 2">
    <name type="scientific">Herminiimonas fonticola</name>
    <dbReference type="NCBI Taxonomy" id="303380"/>
    <lineage>
        <taxon>Bacteria</taxon>
        <taxon>Pseudomonadati</taxon>
        <taxon>Pseudomonadota</taxon>
        <taxon>Betaproteobacteria</taxon>
        <taxon>Burkholderiales</taxon>
        <taxon>Oxalobacteraceae</taxon>
        <taxon>Herminiimonas</taxon>
    </lineage>
</organism>
<evidence type="ECO:0000313" key="2">
    <source>
        <dbReference type="Proteomes" id="UP000294737"/>
    </source>
</evidence>
<comment type="caution">
    <text evidence="1">The sequence shown here is derived from an EMBL/GenBank/DDBJ whole genome shotgun (WGS) entry which is preliminary data.</text>
</comment>
<proteinExistence type="predicted"/>
<dbReference type="EMBL" id="SNWF01000005">
    <property type="protein sequence ID" value="TDN89750.1"/>
    <property type="molecule type" value="Genomic_DNA"/>
</dbReference>
<keyword evidence="2" id="KW-1185">Reference proteome</keyword>
<reference evidence="1 2" key="1">
    <citation type="submission" date="2019-03" db="EMBL/GenBank/DDBJ databases">
        <title>Genomic Encyclopedia of Type Strains, Phase IV (KMG-IV): sequencing the most valuable type-strain genomes for metagenomic binning, comparative biology and taxonomic classification.</title>
        <authorList>
            <person name="Goeker M."/>
        </authorList>
    </citation>
    <scope>NUCLEOTIDE SEQUENCE [LARGE SCALE GENOMIC DNA]</scope>
    <source>
        <strain evidence="1 2">DSM 18555</strain>
    </source>
</reference>
<gene>
    <name evidence="1" type="ORF">EV677_1811</name>
</gene>
<name>A0A4R6G709_9BURK</name>
<evidence type="ECO:0000313" key="1">
    <source>
        <dbReference type="EMBL" id="TDN89750.1"/>
    </source>
</evidence>